<dbReference type="Pfam" id="PF02618">
    <property type="entry name" value="YceG"/>
    <property type="match status" value="1"/>
</dbReference>
<dbReference type="PANTHER" id="PTHR30518:SF2">
    <property type="entry name" value="ENDOLYTIC MUREIN TRANSGLYCOSYLASE"/>
    <property type="match status" value="1"/>
</dbReference>
<organism evidence="8">
    <name type="scientific">hydrothermal vent metagenome</name>
    <dbReference type="NCBI Taxonomy" id="652676"/>
    <lineage>
        <taxon>unclassified sequences</taxon>
        <taxon>metagenomes</taxon>
        <taxon>ecological metagenomes</taxon>
    </lineage>
</organism>
<keyword evidence="4 7" id="KW-0472">Membrane</keyword>
<dbReference type="AlphaFoldDB" id="A0A3B0VL67"/>
<evidence type="ECO:0000256" key="4">
    <source>
        <dbReference type="ARBA" id="ARBA00023136"/>
    </source>
</evidence>
<keyword evidence="3 7" id="KW-1133">Transmembrane helix</keyword>
<evidence type="ECO:0000256" key="7">
    <source>
        <dbReference type="SAM" id="Phobius"/>
    </source>
</evidence>
<keyword evidence="6" id="KW-0961">Cell wall biogenesis/degradation</keyword>
<feature type="transmembrane region" description="Helical" evidence="7">
    <location>
        <begin position="35"/>
        <end position="53"/>
    </location>
</feature>
<keyword evidence="1" id="KW-1003">Cell membrane</keyword>
<dbReference type="HAMAP" id="MF_02065">
    <property type="entry name" value="MltG"/>
    <property type="match status" value="1"/>
</dbReference>
<dbReference type="PANTHER" id="PTHR30518">
    <property type="entry name" value="ENDOLYTIC MUREIN TRANSGLYCOSYLASE"/>
    <property type="match status" value="1"/>
</dbReference>
<sequence>MFGQLDFFATFFRRVRSICTEVFNRCRNASKWKRVVVIALLPIMLGTYLVFFMSPTNFPVNSYVLIKKGETTRQVATTLEKRHIIFSADIFTALVSVFAHDSGVRAGTYRFNKSSGLLQITRRMIKGDFGISPIRITLFEGMTAREMGKSLSAKFPNITVEDFRTASYGEEGYLFPDTYSFLPDVSAKKVVSIMRHNFDTRIASITPEIQSSGHSLKDIIIMASLIEREGRTLKEKRMISGILWHRINIGMPLQVDSVFGYIFGRKTYSPSHTDLKVDSPYNTYTHKGLPPGPISNPGIESILASATPTKTHYLYYITGKNGKMYYAKTLTVHNRNVALYLKR</sequence>
<protein>
    <submittedName>
        <fullName evidence="8">FIG004453: protein YceG like</fullName>
    </submittedName>
</protein>
<reference evidence="8" key="1">
    <citation type="submission" date="2018-06" db="EMBL/GenBank/DDBJ databases">
        <authorList>
            <person name="Zhirakovskaya E."/>
        </authorList>
    </citation>
    <scope>NUCLEOTIDE SEQUENCE</scope>
</reference>
<dbReference type="EMBL" id="UOEV01000045">
    <property type="protein sequence ID" value="VAW32404.1"/>
    <property type="molecule type" value="Genomic_DNA"/>
</dbReference>
<evidence type="ECO:0000256" key="3">
    <source>
        <dbReference type="ARBA" id="ARBA00022989"/>
    </source>
</evidence>
<keyword evidence="2 7" id="KW-0812">Transmembrane</keyword>
<proteinExistence type="inferred from homology"/>
<evidence type="ECO:0000256" key="1">
    <source>
        <dbReference type="ARBA" id="ARBA00022475"/>
    </source>
</evidence>
<gene>
    <name evidence="8" type="ORF">MNBD_CPR01-272</name>
</gene>
<dbReference type="GO" id="GO:0071555">
    <property type="term" value="P:cell wall organization"/>
    <property type="evidence" value="ECO:0007669"/>
    <property type="project" value="UniProtKB-KW"/>
</dbReference>
<evidence type="ECO:0000313" key="8">
    <source>
        <dbReference type="EMBL" id="VAW32404.1"/>
    </source>
</evidence>
<keyword evidence="5" id="KW-0456">Lyase</keyword>
<accession>A0A3B0VL67</accession>
<dbReference type="NCBIfam" id="TIGR00247">
    <property type="entry name" value="endolytic transglycosylase MltG"/>
    <property type="match status" value="1"/>
</dbReference>
<dbReference type="Gene3D" id="3.30.1490.480">
    <property type="entry name" value="Endolytic murein transglycosylase"/>
    <property type="match status" value="1"/>
</dbReference>
<evidence type="ECO:0000256" key="2">
    <source>
        <dbReference type="ARBA" id="ARBA00022692"/>
    </source>
</evidence>
<evidence type="ECO:0000256" key="5">
    <source>
        <dbReference type="ARBA" id="ARBA00023239"/>
    </source>
</evidence>
<name>A0A3B0VL67_9ZZZZ</name>
<dbReference type="InterPro" id="IPR003770">
    <property type="entry name" value="MLTG-like"/>
</dbReference>
<evidence type="ECO:0000256" key="6">
    <source>
        <dbReference type="ARBA" id="ARBA00023316"/>
    </source>
</evidence>
<dbReference type="GO" id="GO:0016829">
    <property type="term" value="F:lyase activity"/>
    <property type="evidence" value="ECO:0007669"/>
    <property type="project" value="UniProtKB-KW"/>
</dbReference>